<evidence type="ECO:0008006" key="4">
    <source>
        <dbReference type="Google" id="ProtNLM"/>
    </source>
</evidence>
<feature type="transmembrane region" description="Helical" evidence="1">
    <location>
        <begin position="12"/>
        <end position="33"/>
    </location>
</feature>
<dbReference type="EMBL" id="JDRY01000008">
    <property type="protein sequence ID" value="KGN01245.1"/>
    <property type="molecule type" value="Genomic_DNA"/>
</dbReference>
<feature type="transmembrane region" description="Helical" evidence="1">
    <location>
        <begin position="133"/>
        <end position="150"/>
    </location>
</feature>
<dbReference type="AlphaFoldDB" id="A0A0A0IIJ8"/>
<protein>
    <recommendedName>
        <fullName evidence="4">DUF2975 domain-containing protein</fullName>
    </recommendedName>
</protein>
<sequence length="164" mass="18708">MKNYKEMSLSQILLIVLDMILILGVMTTVIVYYNTFFKDTGDLSGLNKFIMFILLTVGIVCIFLIVLQLRKIVSTLSKGNPFVWSNVRALKRISVECFIIGACYFGNFISNFGKNKYKFIYLDSKGIHTDTEPIIFILAGVFIAILANVFKKAIEYKEENDFTI</sequence>
<evidence type="ECO:0000313" key="2">
    <source>
        <dbReference type="EMBL" id="KGN01245.1"/>
    </source>
</evidence>
<dbReference type="InterPro" id="IPR021354">
    <property type="entry name" value="DUF2975"/>
</dbReference>
<accession>A0A0A0IIJ8</accession>
<organism evidence="2 3">
    <name type="scientific">Clostridium botulinum C/D str. DC5</name>
    <dbReference type="NCBI Taxonomy" id="1443128"/>
    <lineage>
        <taxon>Bacteria</taxon>
        <taxon>Bacillati</taxon>
        <taxon>Bacillota</taxon>
        <taxon>Clostridia</taxon>
        <taxon>Eubacteriales</taxon>
        <taxon>Clostridiaceae</taxon>
        <taxon>Clostridium</taxon>
    </lineage>
</organism>
<keyword evidence="1" id="KW-0472">Membrane</keyword>
<reference evidence="2 3" key="1">
    <citation type="submission" date="2014-01" db="EMBL/GenBank/DDBJ databases">
        <title>Plasmidome dynamics in the species complex Clostridium novyi sensu lato converts strains of independent lineages into distinctly different pathogens.</title>
        <authorList>
            <person name="Skarin H."/>
            <person name="Segerman B."/>
        </authorList>
    </citation>
    <scope>NUCLEOTIDE SEQUENCE [LARGE SCALE GENOMIC DNA]</scope>
    <source>
        <strain evidence="2 3">DC5</strain>
    </source>
</reference>
<comment type="caution">
    <text evidence="2">The sequence shown here is derived from an EMBL/GenBank/DDBJ whole genome shotgun (WGS) entry which is preliminary data.</text>
</comment>
<feature type="transmembrane region" description="Helical" evidence="1">
    <location>
        <begin position="93"/>
        <end position="113"/>
    </location>
</feature>
<name>A0A0A0IIJ8_CLOBO</name>
<keyword evidence="1" id="KW-1133">Transmembrane helix</keyword>
<evidence type="ECO:0000256" key="1">
    <source>
        <dbReference type="SAM" id="Phobius"/>
    </source>
</evidence>
<feature type="transmembrane region" description="Helical" evidence="1">
    <location>
        <begin position="49"/>
        <end position="69"/>
    </location>
</feature>
<dbReference type="RefSeq" id="WP_039257225.1">
    <property type="nucleotide sequence ID" value="NZ_JDRY01000008.1"/>
</dbReference>
<proteinExistence type="predicted"/>
<keyword evidence="1" id="KW-0812">Transmembrane</keyword>
<dbReference type="Pfam" id="PF11188">
    <property type="entry name" value="DUF2975"/>
    <property type="match status" value="1"/>
</dbReference>
<gene>
    <name evidence="2" type="ORF">Z955_01540</name>
</gene>
<evidence type="ECO:0000313" key="3">
    <source>
        <dbReference type="Proteomes" id="UP000030014"/>
    </source>
</evidence>
<dbReference type="Proteomes" id="UP000030014">
    <property type="component" value="Unassembled WGS sequence"/>
</dbReference>